<keyword evidence="5" id="KW-1185">Reference proteome</keyword>
<dbReference type="GO" id="GO:0001402">
    <property type="term" value="P:signal transduction involved in filamentous growth"/>
    <property type="evidence" value="ECO:0007669"/>
    <property type="project" value="TreeGrafter"/>
</dbReference>
<keyword evidence="2" id="KW-0812">Transmembrane</keyword>
<reference evidence="4" key="1">
    <citation type="submission" date="2020-10" db="EMBL/GenBank/DDBJ databases">
        <authorList>
            <person name="Roach M.J.R."/>
        </authorList>
    </citation>
    <scope>NUCLEOTIDE SEQUENCE</scope>
    <source>
        <strain evidence="4">CBS 1945</strain>
    </source>
</reference>
<dbReference type="KEGG" id="bnn:FOA43_004591"/>
<evidence type="ECO:0000256" key="3">
    <source>
        <dbReference type="SAM" id="SignalP"/>
    </source>
</evidence>
<feature type="compositionally biased region" description="Low complexity" evidence="1">
    <location>
        <begin position="746"/>
        <end position="755"/>
    </location>
</feature>
<evidence type="ECO:0000313" key="5">
    <source>
        <dbReference type="Proteomes" id="UP000662931"/>
    </source>
</evidence>
<dbReference type="Proteomes" id="UP000662931">
    <property type="component" value="Chromosome 4"/>
</dbReference>
<dbReference type="GO" id="GO:0005034">
    <property type="term" value="F:osmosensor activity"/>
    <property type="evidence" value="ECO:0007669"/>
    <property type="project" value="InterPro"/>
</dbReference>
<dbReference type="GeneID" id="62197991"/>
<name>A0A875SEY1_EENNA</name>
<feature type="transmembrane region" description="Helical" evidence="2">
    <location>
        <begin position="688"/>
        <end position="710"/>
    </location>
</feature>
<evidence type="ECO:0000256" key="2">
    <source>
        <dbReference type="SAM" id="Phobius"/>
    </source>
</evidence>
<accession>A0A875SEY1</accession>
<feature type="compositionally biased region" description="Low complexity" evidence="1">
    <location>
        <begin position="86"/>
        <end position="105"/>
    </location>
</feature>
<dbReference type="GO" id="GO:0007232">
    <property type="term" value="P:osmosensory signaling pathway via Sho1 osmosensor"/>
    <property type="evidence" value="ECO:0007669"/>
    <property type="project" value="InterPro"/>
</dbReference>
<dbReference type="EMBL" id="CP064815">
    <property type="protein sequence ID" value="QPG77184.1"/>
    <property type="molecule type" value="Genomic_DNA"/>
</dbReference>
<feature type="compositionally biased region" description="Low complexity" evidence="1">
    <location>
        <begin position="216"/>
        <end position="234"/>
    </location>
</feature>
<dbReference type="GO" id="GO:0000282">
    <property type="term" value="P:cellular bud site selection"/>
    <property type="evidence" value="ECO:0007669"/>
    <property type="project" value="TreeGrafter"/>
</dbReference>
<feature type="compositionally biased region" description="Polar residues" evidence="1">
    <location>
        <begin position="780"/>
        <end position="790"/>
    </location>
</feature>
<dbReference type="PANTHER" id="PTHR35778:SF1">
    <property type="entry name" value="SIGNALING MUCIN HKR1-RELATED"/>
    <property type="match status" value="1"/>
</dbReference>
<sequence length="790" mass="80990">MKFASKLSFLLASLLLVTPALADVNNNAHTQGSADDDLKNGIDISQLEKLGTSTAVQTIPGYLNGSSSDTSSLNSFFSSISKSLYSDSTSMTSESGETSSVGSKTDTTEYASTDSPDASSTENASTDLSEAASTENVSTDSSDVASTENVSTDSSDAASTENVSTDSSDAASIENVSTDSPEASSTENVSTDSPEASSTENVSTDSPEASSTENVSTDSPDASSTDASTESIDSQTYSSENAATTVASPSSVASDAITTSFLSASSTNTPDNAATTVVSGFSQSSEVQSSVTVSDNSQSGNAATTTSGVSTITTPTTPETIDASSVPSSSTPYYPVSSSDSELSSESPISLGLDTSSLSTDISSPITSAATSALSISSEISSATPSAETSILIPTASSVSETAISSGVTPVSSSVTPGSSSVTLGYSSEPTSTGNAVSTASYSPQVSQTKPTRTASTASGMNTDTIQSDSKPSTTITSSTTGWLPDVIVTQSGSAALSLTSSMATTALPKAIAPAATSAAVPEDDTLITIGFKQSLNYVFVVEHSISSAQIFEYLPNVLANSFVNSTDIIVKQLVPYTSSQLDYIITVAEVYYKKDYIDALQTAITDLSSEFYQNPSSTQDTLAGLIDSKIPIDSLLEGSTSLWIDEDSGSSDGSIDSNVTPQSLGSMDFSSQANSSVAKMKVSGGRVAGIVAGSSVGVATCLGVVVALFRRHRKNRKSNDPFADDYAYGPDSSISESYPKEDGASYYTYSSSTSEGPIRLGDSSAQHEMQQKYMPRISNPMNVKSSLGW</sequence>
<dbReference type="GO" id="GO:0006972">
    <property type="term" value="P:hyperosmotic response"/>
    <property type="evidence" value="ECO:0007669"/>
    <property type="project" value="TreeGrafter"/>
</dbReference>
<dbReference type="GO" id="GO:0009986">
    <property type="term" value="C:cell surface"/>
    <property type="evidence" value="ECO:0007669"/>
    <property type="project" value="TreeGrafter"/>
</dbReference>
<keyword evidence="2" id="KW-0472">Membrane</keyword>
<dbReference type="OrthoDB" id="3366093at2759"/>
<dbReference type="GO" id="GO:0030427">
    <property type="term" value="C:site of polarized growth"/>
    <property type="evidence" value="ECO:0007669"/>
    <property type="project" value="TreeGrafter"/>
</dbReference>
<feature type="compositionally biased region" description="Low complexity" evidence="1">
    <location>
        <begin position="468"/>
        <end position="478"/>
    </location>
</feature>
<protein>
    <submittedName>
        <fullName evidence="4">Uncharacterized protein</fullName>
    </submittedName>
</protein>
<dbReference type="AlphaFoldDB" id="A0A875SEY1"/>
<feature type="chain" id="PRO_5034070981" evidence="3">
    <location>
        <begin position="23"/>
        <end position="790"/>
    </location>
</feature>
<feature type="compositionally biased region" description="Polar residues" evidence="1">
    <location>
        <begin position="108"/>
        <end position="215"/>
    </location>
</feature>
<feature type="compositionally biased region" description="Low complexity" evidence="1">
    <location>
        <begin position="304"/>
        <end position="349"/>
    </location>
</feature>
<feature type="region of interest" description="Disordered" evidence="1">
    <location>
        <begin position="86"/>
        <end position="254"/>
    </location>
</feature>
<feature type="compositionally biased region" description="Low complexity" evidence="1">
    <location>
        <begin position="242"/>
        <end position="254"/>
    </location>
</feature>
<proteinExistence type="predicted"/>
<feature type="region of interest" description="Disordered" evidence="1">
    <location>
        <begin position="406"/>
        <end position="478"/>
    </location>
</feature>
<feature type="compositionally biased region" description="Low complexity" evidence="1">
    <location>
        <begin position="406"/>
        <end position="423"/>
    </location>
</feature>
<feature type="region of interest" description="Disordered" evidence="1">
    <location>
        <begin position="289"/>
        <end position="349"/>
    </location>
</feature>
<feature type="region of interest" description="Disordered" evidence="1">
    <location>
        <begin position="720"/>
        <end position="790"/>
    </location>
</feature>
<feature type="compositionally biased region" description="Polar residues" evidence="1">
    <location>
        <begin position="424"/>
        <end position="467"/>
    </location>
</feature>
<evidence type="ECO:0000313" key="4">
    <source>
        <dbReference type="EMBL" id="QPG77184.1"/>
    </source>
</evidence>
<keyword evidence="2" id="KW-1133">Transmembrane helix</keyword>
<dbReference type="GO" id="GO:0005886">
    <property type="term" value="C:plasma membrane"/>
    <property type="evidence" value="ECO:0007669"/>
    <property type="project" value="InterPro"/>
</dbReference>
<feature type="signal peptide" evidence="3">
    <location>
        <begin position="1"/>
        <end position="22"/>
    </location>
</feature>
<dbReference type="GO" id="GO:0031505">
    <property type="term" value="P:fungal-type cell wall organization"/>
    <property type="evidence" value="ECO:0007669"/>
    <property type="project" value="TreeGrafter"/>
</dbReference>
<gene>
    <name evidence="4" type="ORF">FOA43_004591</name>
</gene>
<dbReference type="RefSeq" id="XP_038780749.1">
    <property type="nucleotide sequence ID" value="XM_038924821.1"/>
</dbReference>
<dbReference type="PANTHER" id="PTHR35778">
    <property type="entry name" value="SIGNALING MUCIN HKR1-RELATED"/>
    <property type="match status" value="1"/>
</dbReference>
<dbReference type="GO" id="GO:0005576">
    <property type="term" value="C:extracellular region"/>
    <property type="evidence" value="ECO:0007669"/>
    <property type="project" value="TreeGrafter"/>
</dbReference>
<evidence type="ECO:0000256" key="1">
    <source>
        <dbReference type="SAM" id="MobiDB-lite"/>
    </source>
</evidence>
<dbReference type="InterPro" id="IPR039295">
    <property type="entry name" value="MSB2"/>
</dbReference>
<keyword evidence="3" id="KW-0732">Signal</keyword>
<organism evidence="4 5">
    <name type="scientific">Eeniella nana</name>
    <name type="common">Yeast</name>
    <name type="synonym">Brettanomyces nanus</name>
    <dbReference type="NCBI Taxonomy" id="13502"/>
    <lineage>
        <taxon>Eukaryota</taxon>
        <taxon>Fungi</taxon>
        <taxon>Dikarya</taxon>
        <taxon>Ascomycota</taxon>
        <taxon>Saccharomycotina</taxon>
        <taxon>Pichiomycetes</taxon>
        <taxon>Pichiales</taxon>
        <taxon>Pichiaceae</taxon>
        <taxon>Brettanomyces</taxon>
    </lineage>
</organism>